<evidence type="ECO:0000256" key="1">
    <source>
        <dbReference type="SAM" id="MobiDB-lite"/>
    </source>
</evidence>
<keyword evidence="2" id="KW-0472">Membrane</keyword>
<dbReference type="Proteomes" id="UP000663865">
    <property type="component" value="Unassembled WGS sequence"/>
</dbReference>
<feature type="region of interest" description="Disordered" evidence="1">
    <location>
        <begin position="220"/>
        <end position="248"/>
    </location>
</feature>
<evidence type="ECO:0000256" key="2">
    <source>
        <dbReference type="SAM" id="Phobius"/>
    </source>
</evidence>
<dbReference type="InterPro" id="IPR036179">
    <property type="entry name" value="Ig-like_dom_sf"/>
</dbReference>
<dbReference type="SUPFAM" id="SSF48726">
    <property type="entry name" value="Immunoglobulin"/>
    <property type="match status" value="1"/>
</dbReference>
<name>A0A818MP93_9BILA</name>
<feature type="compositionally biased region" description="Polar residues" evidence="1">
    <location>
        <begin position="226"/>
        <end position="241"/>
    </location>
</feature>
<feature type="transmembrane region" description="Helical" evidence="2">
    <location>
        <begin position="154"/>
        <end position="177"/>
    </location>
</feature>
<comment type="caution">
    <text evidence="3">The sequence shown here is derived from an EMBL/GenBank/DDBJ whole genome shotgun (WGS) entry which is preliminary data.</text>
</comment>
<evidence type="ECO:0000313" key="3">
    <source>
        <dbReference type="EMBL" id="CAF3592620.1"/>
    </source>
</evidence>
<proteinExistence type="predicted"/>
<reference evidence="3" key="1">
    <citation type="submission" date="2021-02" db="EMBL/GenBank/DDBJ databases">
        <authorList>
            <person name="Nowell W R."/>
        </authorList>
    </citation>
    <scope>NUCLEOTIDE SEQUENCE</scope>
</reference>
<accession>A0A818MP93</accession>
<dbReference type="EMBL" id="CAJNYV010003620">
    <property type="protein sequence ID" value="CAF3592620.1"/>
    <property type="molecule type" value="Genomic_DNA"/>
</dbReference>
<keyword evidence="2" id="KW-0812">Transmembrane</keyword>
<gene>
    <name evidence="3" type="ORF">KIK155_LOCUS20521</name>
</gene>
<evidence type="ECO:0000313" key="4">
    <source>
        <dbReference type="Proteomes" id="UP000663865"/>
    </source>
</evidence>
<keyword evidence="2" id="KW-1133">Transmembrane helix</keyword>
<organism evidence="3 4">
    <name type="scientific">Rotaria socialis</name>
    <dbReference type="NCBI Taxonomy" id="392032"/>
    <lineage>
        <taxon>Eukaryota</taxon>
        <taxon>Metazoa</taxon>
        <taxon>Spiralia</taxon>
        <taxon>Gnathifera</taxon>
        <taxon>Rotifera</taxon>
        <taxon>Eurotatoria</taxon>
        <taxon>Bdelloidea</taxon>
        <taxon>Philodinida</taxon>
        <taxon>Philodinidae</taxon>
        <taxon>Rotaria</taxon>
    </lineage>
</organism>
<sequence length="248" mass="28327">MHKTHHRNISIIQATVKRSMKIAGKPEISIVSLVILISCVKDAHGVMSQYKWMYFQPYGSTVNLEPLFNYTECTRQSQCYWRLPDKFTRLDYPLNSSVTSKYSIALNGILTIIDIQPSDNGIYHFFQLNNSEWIVSKSLLNLHGAPFESLWLEYWPNVVGGLVAMAAVFISFGLIMFANKYRYRSPKTESTRRISQRPGTVAPLNQPVIIEQANPVFMHDDDENDLNTTQTRRQSTNSNASGLRVAQF</sequence>
<dbReference type="AlphaFoldDB" id="A0A818MP93"/>
<protein>
    <submittedName>
        <fullName evidence="3">Uncharacterized protein</fullName>
    </submittedName>
</protein>